<dbReference type="InterPro" id="IPR015424">
    <property type="entry name" value="PyrdxlP-dep_Trfase"/>
</dbReference>
<keyword evidence="6" id="KW-0808">Transferase</keyword>
<keyword evidence="1 4" id="KW-0663">Pyridoxal phosphate</keyword>
<dbReference type="GO" id="GO:0000271">
    <property type="term" value="P:polysaccharide biosynthetic process"/>
    <property type="evidence" value="ECO:0007669"/>
    <property type="project" value="TreeGrafter"/>
</dbReference>
<dbReference type="Pfam" id="PF01041">
    <property type="entry name" value="DegT_DnrJ_EryC1"/>
    <property type="match status" value="1"/>
</dbReference>
<evidence type="ECO:0000313" key="6">
    <source>
        <dbReference type="EMBL" id="HBJ10021.1"/>
    </source>
</evidence>
<dbReference type="PANTHER" id="PTHR30244">
    <property type="entry name" value="TRANSAMINASE"/>
    <property type="match status" value="1"/>
</dbReference>
<gene>
    <name evidence="6" type="ORF">DDY73_13570</name>
</gene>
<evidence type="ECO:0000256" key="2">
    <source>
        <dbReference type="ARBA" id="ARBA00037999"/>
    </source>
</evidence>
<dbReference type="PIRSF" id="PIRSF000390">
    <property type="entry name" value="PLP_StrS"/>
    <property type="match status" value="1"/>
</dbReference>
<comment type="caution">
    <text evidence="6">The sequence shown here is derived from an EMBL/GenBank/DDBJ whole genome shotgun (WGS) entry which is preliminary data.</text>
</comment>
<dbReference type="Proteomes" id="UP000262954">
    <property type="component" value="Unassembled WGS sequence"/>
</dbReference>
<evidence type="ECO:0000256" key="3">
    <source>
        <dbReference type="PIRSR" id="PIRSR000390-1"/>
    </source>
</evidence>
<sequence>MKFQDLQQINARYADELKKVASEVIDSGWYLQGKRVAAFENQLSDYLGCRYTVSVGNGLDALRLIFKAYIVRGLMQPGDEIIVPANTFIATILAITDNGLKPVFVDPDIQTFNLDIEKVEMKITERTRAIVVVHLYGRCCWNEELKHLAEKYRLRVIEDNAQAIGAVSRVEGFNGTYKTGALGDAAAISFYPAKNLGALGDAGAITTNDTELTDVIRALANYGSIEKYINVYQGVNSRMDELQAAFLSVKLKYLDKENRARRQVAIWYDKYLNHQDIIKPSIESPEGHVWHQYVIRTVRREELHSYLEKQGIPTMIHYPIPPHKQFCYHQYNDLDLPVSVLLSREVLSLPVSPVITESDVIEISSCIADF</sequence>
<keyword evidence="6" id="KW-0032">Aminotransferase</keyword>
<evidence type="ECO:0000256" key="1">
    <source>
        <dbReference type="ARBA" id="ARBA00022898"/>
    </source>
</evidence>
<dbReference type="GO" id="GO:0030170">
    <property type="term" value="F:pyridoxal phosphate binding"/>
    <property type="evidence" value="ECO:0007669"/>
    <property type="project" value="TreeGrafter"/>
</dbReference>
<dbReference type="InterPro" id="IPR000653">
    <property type="entry name" value="DegT/StrS_aminotransferase"/>
</dbReference>
<dbReference type="InterPro" id="IPR015421">
    <property type="entry name" value="PyrdxlP-dep_Trfase_major"/>
</dbReference>
<evidence type="ECO:0000256" key="5">
    <source>
        <dbReference type="RuleBase" id="RU004508"/>
    </source>
</evidence>
<feature type="modified residue" description="N6-(pyridoxal phosphate)lysine" evidence="4">
    <location>
        <position position="194"/>
    </location>
</feature>
<protein>
    <submittedName>
        <fullName evidence="6">Aminotransferase</fullName>
    </submittedName>
</protein>
<dbReference type="EMBL" id="DNWC01000170">
    <property type="protein sequence ID" value="HBJ10021.1"/>
    <property type="molecule type" value="Genomic_DNA"/>
</dbReference>
<dbReference type="Gene3D" id="3.90.1150.10">
    <property type="entry name" value="Aspartate Aminotransferase, domain 1"/>
    <property type="match status" value="1"/>
</dbReference>
<dbReference type="Gene3D" id="3.40.640.10">
    <property type="entry name" value="Type I PLP-dependent aspartate aminotransferase-like (Major domain)"/>
    <property type="match status" value="1"/>
</dbReference>
<comment type="similarity">
    <text evidence="2 5">Belongs to the DegT/DnrJ/EryC1 family.</text>
</comment>
<dbReference type="InterPro" id="IPR015422">
    <property type="entry name" value="PyrdxlP-dep_Trfase_small"/>
</dbReference>
<dbReference type="CDD" id="cd00616">
    <property type="entry name" value="AHBA_syn"/>
    <property type="match status" value="1"/>
</dbReference>
<dbReference type="AlphaFoldDB" id="A0A354M682"/>
<name>A0A354M682_9BACT</name>
<evidence type="ECO:0000313" key="7">
    <source>
        <dbReference type="Proteomes" id="UP000262954"/>
    </source>
</evidence>
<dbReference type="GO" id="GO:0008483">
    <property type="term" value="F:transaminase activity"/>
    <property type="evidence" value="ECO:0007669"/>
    <property type="project" value="UniProtKB-KW"/>
</dbReference>
<evidence type="ECO:0000256" key="4">
    <source>
        <dbReference type="PIRSR" id="PIRSR000390-2"/>
    </source>
</evidence>
<feature type="active site" description="Proton acceptor" evidence="3">
    <location>
        <position position="194"/>
    </location>
</feature>
<organism evidence="6 7">
    <name type="scientific">Coprobacter fastidiosus</name>
    <dbReference type="NCBI Taxonomy" id="1099853"/>
    <lineage>
        <taxon>Bacteria</taxon>
        <taxon>Pseudomonadati</taxon>
        <taxon>Bacteroidota</taxon>
        <taxon>Bacteroidia</taxon>
        <taxon>Bacteroidales</taxon>
        <taxon>Barnesiellaceae</taxon>
        <taxon>Coprobacter</taxon>
    </lineage>
</organism>
<reference evidence="6 7" key="1">
    <citation type="journal article" date="2018" name="Nat. Biotechnol.">
        <title>A standardized bacterial taxonomy based on genome phylogeny substantially revises the tree of life.</title>
        <authorList>
            <person name="Parks D.H."/>
            <person name="Chuvochina M."/>
            <person name="Waite D.W."/>
            <person name="Rinke C."/>
            <person name="Skarshewski A."/>
            <person name="Chaumeil P.A."/>
            <person name="Hugenholtz P."/>
        </authorList>
    </citation>
    <scope>NUCLEOTIDE SEQUENCE [LARGE SCALE GENOMIC DNA]</scope>
    <source>
        <strain evidence="6">UBA11482</strain>
    </source>
</reference>
<dbReference type="PANTHER" id="PTHR30244:SF36">
    <property type="entry name" value="3-OXO-GLUCOSE-6-PHOSPHATE:GLUTAMATE AMINOTRANSFERASE"/>
    <property type="match status" value="1"/>
</dbReference>
<dbReference type="SUPFAM" id="SSF53383">
    <property type="entry name" value="PLP-dependent transferases"/>
    <property type="match status" value="1"/>
</dbReference>
<accession>A0A354M682</accession>
<proteinExistence type="inferred from homology"/>